<dbReference type="GO" id="GO:0004674">
    <property type="term" value="F:protein serine/threonine kinase activity"/>
    <property type="evidence" value="ECO:0007669"/>
    <property type="project" value="TreeGrafter"/>
</dbReference>
<dbReference type="Gene3D" id="1.10.510.10">
    <property type="entry name" value="Transferase(Phosphotransferase) domain 1"/>
    <property type="match status" value="1"/>
</dbReference>
<evidence type="ECO:0000313" key="4">
    <source>
        <dbReference type="Proteomes" id="UP001485043"/>
    </source>
</evidence>
<accession>A0AAW1T6A0</accession>
<organism evidence="3 4">
    <name type="scientific">Apatococcus fuscideae</name>
    <dbReference type="NCBI Taxonomy" id="2026836"/>
    <lineage>
        <taxon>Eukaryota</taxon>
        <taxon>Viridiplantae</taxon>
        <taxon>Chlorophyta</taxon>
        <taxon>core chlorophytes</taxon>
        <taxon>Trebouxiophyceae</taxon>
        <taxon>Chlorellales</taxon>
        <taxon>Chlorellaceae</taxon>
        <taxon>Apatococcus</taxon>
    </lineage>
</organism>
<dbReference type="EMBL" id="JALJOV010000287">
    <property type="protein sequence ID" value="KAK9865060.1"/>
    <property type="molecule type" value="Genomic_DNA"/>
</dbReference>
<feature type="binding site" evidence="1">
    <location>
        <position position="88"/>
    </location>
    <ligand>
        <name>ATP</name>
        <dbReference type="ChEBI" id="CHEBI:30616"/>
    </ligand>
</feature>
<dbReference type="PROSITE" id="PS50011">
    <property type="entry name" value="PROTEIN_KINASE_DOM"/>
    <property type="match status" value="1"/>
</dbReference>
<keyword evidence="1" id="KW-0067">ATP-binding</keyword>
<dbReference type="InterPro" id="IPR017441">
    <property type="entry name" value="Protein_kinase_ATP_BS"/>
</dbReference>
<proteinExistence type="predicted"/>
<dbReference type="PROSITE" id="PS00107">
    <property type="entry name" value="PROTEIN_KINASE_ATP"/>
    <property type="match status" value="1"/>
</dbReference>
<dbReference type="PROSITE" id="PS00109">
    <property type="entry name" value="PROTEIN_KINASE_TYR"/>
    <property type="match status" value="1"/>
</dbReference>
<dbReference type="Pfam" id="PF07714">
    <property type="entry name" value="PK_Tyr_Ser-Thr"/>
    <property type="match status" value="1"/>
</dbReference>
<dbReference type="PANTHER" id="PTHR44329:SF214">
    <property type="entry name" value="PROTEIN KINASE DOMAIN-CONTAINING PROTEIN"/>
    <property type="match status" value="1"/>
</dbReference>
<evidence type="ECO:0000313" key="3">
    <source>
        <dbReference type="EMBL" id="KAK9865060.1"/>
    </source>
</evidence>
<dbReference type="InterPro" id="IPR008266">
    <property type="entry name" value="Tyr_kinase_AS"/>
</dbReference>
<comment type="caution">
    <text evidence="3">The sequence shown here is derived from an EMBL/GenBank/DDBJ whole genome shotgun (WGS) entry which is preliminary data.</text>
</comment>
<gene>
    <name evidence="3" type="ORF">WJX84_008297</name>
</gene>
<dbReference type="PRINTS" id="PR00109">
    <property type="entry name" value="TYRKINASE"/>
</dbReference>
<dbReference type="Gene3D" id="3.30.200.20">
    <property type="entry name" value="Phosphorylase Kinase, domain 1"/>
    <property type="match status" value="1"/>
</dbReference>
<keyword evidence="1" id="KW-0547">Nucleotide-binding</keyword>
<sequence length="392" mass="43222">MRPEPAQSEAAGTLGAQGSTCFIVRGSSVQQGLSMGPQEPRIRRRSAIIPSMSQRPMLSDVEIGSLLGRGAYGYVYRARWLSTDVAIKVVESVQIDGQDPKTDDLEAILSLDIAHPNIVQSYHYSARPPTQRAACLSQPEASQASRLLGYQEGCKSVEHSSQSVSQGPPADAGKAKVPRETWMVLEYCDKGSLQGALDRGWLHQQGGRPNMQDILQCAIEIGGALRYLHSRCIIHGDLTASNVLLSSCSRDARGWMCKVSDFGLSRVLDEDTYYTKTYGTVTHMPPELMLHGSLSRATDVYSFGVLLWELYTGQRPWAGLRQPKIVVTVTLEGKQLEFPFGTPNNFKVLAESCMSRNPRRRPTFDQVLKDLERLEASPTSKLQTAAFPLHVL</sequence>
<dbReference type="GO" id="GO:0005524">
    <property type="term" value="F:ATP binding"/>
    <property type="evidence" value="ECO:0007669"/>
    <property type="project" value="UniProtKB-UniRule"/>
</dbReference>
<dbReference type="PIRSF" id="PIRSF000654">
    <property type="entry name" value="Integrin-linked_kinase"/>
    <property type="match status" value="1"/>
</dbReference>
<evidence type="ECO:0000259" key="2">
    <source>
        <dbReference type="PROSITE" id="PS50011"/>
    </source>
</evidence>
<keyword evidence="4" id="KW-1185">Reference proteome</keyword>
<dbReference type="Proteomes" id="UP001485043">
    <property type="component" value="Unassembled WGS sequence"/>
</dbReference>
<dbReference type="InterPro" id="IPR011009">
    <property type="entry name" value="Kinase-like_dom_sf"/>
</dbReference>
<evidence type="ECO:0000256" key="1">
    <source>
        <dbReference type="PROSITE-ProRule" id="PRU10141"/>
    </source>
</evidence>
<dbReference type="InterPro" id="IPR001245">
    <property type="entry name" value="Ser-Thr/Tyr_kinase_cat_dom"/>
</dbReference>
<feature type="domain" description="Protein kinase" evidence="2">
    <location>
        <begin position="61"/>
        <end position="374"/>
    </location>
</feature>
<dbReference type="SUPFAM" id="SSF56112">
    <property type="entry name" value="Protein kinase-like (PK-like)"/>
    <property type="match status" value="1"/>
</dbReference>
<reference evidence="3 4" key="1">
    <citation type="journal article" date="2024" name="Nat. Commun.">
        <title>Phylogenomics reveals the evolutionary origins of lichenization in chlorophyte algae.</title>
        <authorList>
            <person name="Puginier C."/>
            <person name="Libourel C."/>
            <person name="Otte J."/>
            <person name="Skaloud P."/>
            <person name="Haon M."/>
            <person name="Grisel S."/>
            <person name="Petersen M."/>
            <person name="Berrin J.G."/>
            <person name="Delaux P.M."/>
            <person name="Dal Grande F."/>
            <person name="Keller J."/>
        </authorList>
    </citation>
    <scope>NUCLEOTIDE SEQUENCE [LARGE SCALE GENOMIC DNA]</scope>
    <source>
        <strain evidence="3 4">SAG 2523</strain>
    </source>
</reference>
<dbReference type="AlphaFoldDB" id="A0AAW1T6A0"/>
<protein>
    <recommendedName>
        <fullName evidence="2">Protein kinase domain-containing protein</fullName>
    </recommendedName>
</protein>
<dbReference type="InterPro" id="IPR000719">
    <property type="entry name" value="Prot_kinase_dom"/>
</dbReference>
<name>A0AAW1T6A0_9CHLO</name>
<dbReference type="PANTHER" id="PTHR44329">
    <property type="entry name" value="SERINE/THREONINE-PROTEIN KINASE TNNI3K-RELATED"/>
    <property type="match status" value="1"/>
</dbReference>
<dbReference type="InterPro" id="IPR051681">
    <property type="entry name" value="Ser/Thr_Kinases-Pseudokinases"/>
</dbReference>